<feature type="compositionally biased region" description="Basic and acidic residues" evidence="1">
    <location>
        <begin position="36"/>
        <end position="47"/>
    </location>
</feature>
<evidence type="ECO:0000313" key="4">
    <source>
        <dbReference type="Proteomes" id="UP001374535"/>
    </source>
</evidence>
<dbReference type="AlphaFoldDB" id="A0AAQ3S5C6"/>
<keyword evidence="4" id="KW-1185">Reference proteome</keyword>
<proteinExistence type="predicted"/>
<evidence type="ECO:0000256" key="1">
    <source>
        <dbReference type="SAM" id="MobiDB-lite"/>
    </source>
</evidence>
<reference evidence="3 4" key="1">
    <citation type="journal article" date="2023" name="Life. Sci Alliance">
        <title>Evolutionary insights into 3D genome organization and epigenetic landscape of Vigna mungo.</title>
        <authorList>
            <person name="Junaid A."/>
            <person name="Singh B."/>
            <person name="Bhatia S."/>
        </authorList>
    </citation>
    <scope>NUCLEOTIDE SEQUENCE [LARGE SCALE GENOMIC DNA]</scope>
    <source>
        <strain evidence="3">Urdbean</strain>
    </source>
</reference>
<feature type="transmembrane region" description="Helical" evidence="2">
    <location>
        <begin position="126"/>
        <end position="146"/>
    </location>
</feature>
<accession>A0AAQ3S5C6</accession>
<protein>
    <submittedName>
        <fullName evidence="3">Uncharacterized protein</fullName>
    </submittedName>
</protein>
<gene>
    <name evidence="3" type="ORF">V8G54_009318</name>
</gene>
<keyword evidence="2" id="KW-0812">Transmembrane</keyword>
<sequence length="171" mass="19214">HRRWDSFDTHLTFLQVLNMFAKGFIGSFKINRREKHANDEKGKESLKRLNSSSQDGSESEICRTGIEEVHSRMGPKHCPSTCAEKRRTAEMTRRVAPSVATLGLSFCSWSLIYSKPVLQAQSPHSLWLSIIAMLSFLLFACAATVMDLVAARFTHTQIIVLLIAFFALVLA</sequence>
<keyword evidence="2" id="KW-0472">Membrane</keyword>
<keyword evidence="2" id="KW-1133">Transmembrane helix</keyword>
<dbReference type="EMBL" id="CP144698">
    <property type="protein sequence ID" value="WVZ16336.1"/>
    <property type="molecule type" value="Genomic_DNA"/>
</dbReference>
<evidence type="ECO:0000313" key="3">
    <source>
        <dbReference type="EMBL" id="WVZ16336.1"/>
    </source>
</evidence>
<evidence type="ECO:0000256" key="2">
    <source>
        <dbReference type="SAM" id="Phobius"/>
    </source>
</evidence>
<feature type="transmembrane region" description="Helical" evidence="2">
    <location>
        <begin position="153"/>
        <end position="170"/>
    </location>
</feature>
<feature type="transmembrane region" description="Helical" evidence="2">
    <location>
        <begin position="95"/>
        <end position="114"/>
    </location>
</feature>
<dbReference type="Proteomes" id="UP001374535">
    <property type="component" value="Chromosome 3"/>
</dbReference>
<organism evidence="3 4">
    <name type="scientific">Vigna mungo</name>
    <name type="common">Black gram</name>
    <name type="synonym">Phaseolus mungo</name>
    <dbReference type="NCBI Taxonomy" id="3915"/>
    <lineage>
        <taxon>Eukaryota</taxon>
        <taxon>Viridiplantae</taxon>
        <taxon>Streptophyta</taxon>
        <taxon>Embryophyta</taxon>
        <taxon>Tracheophyta</taxon>
        <taxon>Spermatophyta</taxon>
        <taxon>Magnoliopsida</taxon>
        <taxon>eudicotyledons</taxon>
        <taxon>Gunneridae</taxon>
        <taxon>Pentapetalae</taxon>
        <taxon>rosids</taxon>
        <taxon>fabids</taxon>
        <taxon>Fabales</taxon>
        <taxon>Fabaceae</taxon>
        <taxon>Papilionoideae</taxon>
        <taxon>50 kb inversion clade</taxon>
        <taxon>NPAAA clade</taxon>
        <taxon>indigoferoid/millettioid clade</taxon>
        <taxon>Phaseoleae</taxon>
        <taxon>Vigna</taxon>
    </lineage>
</organism>
<feature type="non-terminal residue" evidence="3">
    <location>
        <position position="1"/>
    </location>
</feature>
<feature type="region of interest" description="Disordered" evidence="1">
    <location>
        <begin position="36"/>
        <end position="60"/>
    </location>
</feature>
<name>A0AAQ3S5C6_VIGMU</name>